<feature type="coiled-coil region" evidence="2">
    <location>
        <begin position="494"/>
        <end position="574"/>
    </location>
</feature>
<proteinExistence type="predicted"/>
<feature type="compositionally biased region" description="Polar residues" evidence="3">
    <location>
        <begin position="341"/>
        <end position="354"/>
    </location>
</feature>
<dbReference type="Pfam" id="PF01302">
    <property type="entry name" value="CAP_GLY"/>
    <property type="match status" value="1"/>
</dbReference>
<keyword evidence="1" id="KW-0862">Zinc</keyword>
<evidence type="ECO:0000256" key="3">
    <source>
        <dbReference type="SAM" id="MobiDB-lite"/>
    </source>
</evidence>
<keyword evidence="1" id="KW-0863">Zinc-finger</keyword>
<evidence type="ECO:0000256" key="1">
    <source>
        <dbReference type="PROSITE-ProRule" id="PRU00047"/>
    </source>
</evidence>
<feature type="coiled-coil region" evidence="2">
    <location>
        <begin position="691"/>
        <end position="718"/>
    </location>
</feature>
<reference evidence="7" key="2">
    <citation type="submission" date="2015-01" db="EMBL/GenBank/DDBJ databases">
        <title>Evolutionary Origins and Diversification of the Mycorrhizal Mutualists.</title>
        <authorList>
            <consortium name="DOE Joint Genome Institute"/>
            <consortium name="Mycorrhizal Genomics Consortium"/>
            <person name="Kohler A."/>
            <person name="Kuo A."/>
            <person name="Nagy L.G."/>
            <person name="Floudas D."/>
            <person name="Copeland A."/>
            <person name="Barry K.W."/>
            <person name="Cichocki N."/>
            <person name="Veneault-Fourrey C."/>
            <person name="LaButti K."/>
            <person name="Lindquist E.A."/>
            <person name="Lipzen A."/>
            <person name="Lundell T."/>
            <person name="Morin E."/>
            <person name="Murat C."/>
            <person name="Riley R."/>
            <person name="Ohm R."/>
            <person name="Sun H."/>
            <person name="Tunlid A."/>
            <person name="Henrissat B."/>
            <person name="Grigoriev I.V."/>
            <person name="Hibbett D.S."/>
            <person name="Martin F."/>
        </authorList>
    </citation>
    <scope>NUCLEOTIDE SEQUENCE [LARGE SCALE GENOMIC DNA]</scope>
    <source>
        <strain evidence="7">Ve08.2h10</strain>
    </source>
</reference>
<dbReference type="SMART" id="SM01052">
    <property type="entry name" value="CAP_GLY"/>
    <property type="match status" value="1"/>
</dbReference>
<evidence type="ECO:0008006" key="8">
    <source>
        <dbReference type="Google" id="ProtNLM"/>
    </source>
</evidence>
<reference evidence="6 7" key="1">
    <citation type="submission" date="2014-04" db="EMBL/GenBank/DDBJ databases">
        <authorList>
            <consortium name="DOE Joint Genome Institute"/>
            <person name="Kuo A."/>
            <person name="Kohler A."/>
            <person name="Jargeat P."/>
            <person name="Nagy L.G."/>
            <person name="Floudas D."/>
            <person name="Copeland A."/>
            <person name="Barry K.W."/>
            <person name="Cichocki N."/>
            <person name="Veneault-Fourrey C."/>
            <person name="LaButti K."/>
            <person name="Lindquist E.A."/>
            <person name="Lipzen A."/>
            <person name="Lundell T."/>
            <person name="Morin E."/>
            <person name="Murat C."/>
            <person name="Sun H."/>
            <person name="Tunlid A."/>
            <person name="Henrissat B."/>
            <person name="Grigoriev I.V."/>
            <person name="Hibbett D.S."/>
            <person name="Martin F."/>
            <person name="Nordberg H.P."/>
            <person name="Cantor M.N."/>
            <person name="Hua S.X."/>
        </authorList>
    </citation>
    <scope>NUCLEOTIDE SEQUENCE [LARGE SCALE GENOMIC DNA]</scope>
    <source>
        <strain evidence="6 7">Ve08.2h10</strain>
    </source>
</reference>
<dbReference type="InterPro" id="IPR000938">
    <property type="entry name" value="CAP-Gly_domain"/>
</dbReference>
<feature type="compositionally biased region" description="Polar residues" evidence="3">
    <location>
        <begin position="216"/>
        <end position="268"/>
    </location>
</feature>
<evidence type="ECO:0000259" key="4">
    <source>
        <dbReference type="PROSITE" id="PS50158"/>
    </source>
</evidence>
<dbReference type="GO" id="GO:0003676">
    <property type="term" value="F:nucleic acid binding"/>
    <property type="evidence" value="ECO:0007669"/>
    <property type="project" value="InterPro"/>
</dbReference>
<dbReference type="GO" id="GO:0008270">
    <property type="term" value="F:zinc ion binding"/>
    <property type="evidence" value="ECO:0007669"/>
    <property type="project" value="UniProtKB-KW"/>
</dbReference>
<dbReference type="SUPFAM" id="SSF74924">
    <property type="entry name" value="Cap-Gly domain"/>
    <property type="match status" value="1"/>
</dbReference>
<dbReference type="PANTHER" id="PTHR32258:SF28">
    <property type="entry name" value="PROTEIN NETWORKED 3A-RELATED"/>
    <property type="match status" value="1"/>
</dbReference>
<evidence type="ECO:0000313" key="6">
    <source>
        <dbReference type="EMBL" id="KIK85026.1"/>
    </source>
</evidence>
<dbReference type="InterPro" id="IPR051861">
    <property type="entry name" value="NET_actin-binding_domain"/>
</dbReference>
<feature type="region of interest" description="Disordered" evidence="3">
    <location>
        <begin position="216"/>
        <end position="300"/>
    </location>
</feature>
<feature type="region of interest" description="Disordered" evidence="3">
    <location>
        <begin position="1"/>
        <end position="29"/>
    </location>
</feature>
<dbReference type="Proteomes" id="UP000054538">
    <property type="component" value="Unassembled WGS sequence"/>
</dbReference>
<dbReference type="InParanoid" id="A0A0D0DI26"/>
<protein>
    <recommendedName>
        <fullName evidence="8">CAP-Gly domain-containing protein</fullName>
    </recommendedName>
</protein>
<sequence>MPPTPGKPRTSGIPTPGKISGIPTPGRFRSASNVYVQPAVVPHAEYASRAFAEAIKANDPAQHRTSLARDPSPSSSSPTSTFSALHSGRRSVTGRPPSVASSSNQAPTRAKTPSARPPSRQSDTFVKGVSRSGRTFDVDDHVRIESLGYEGILRYLGEIDGKLGMWAGVELSGGFSGKGKNDGSVNGRRYFTCPSNCGVFVAATKLSAPTVGANYRPQSVASSRSGRATPSISGRITPSASFSLSSGRVTPSTSYGRVTPLNITTNPLRMSGRITPGATPAARKPKHAAVLGKSQSQVRPRLEAQITSGSRASKYIGLTAQQLNSRSATNNANSTEYSLKAPSSPSRMPASNSPFTTPKAGAVGVGTYQNGALTPGIKSRPSLSTPRPRIPSAIAMPPPASPARTTSIASTYSLNDDSPNDDHCFPTNRPPSSFDLTASSQALQVKINHIIGSAAAPEVSDPRPVPGTSHISSALDVDLIDPREPAISAPHAHIESLQREKTSLQEMVASLEKVRDCGLVKMAETEKELRALERKLSEKDSKLESLERSSAQITAELERAKAESEARLNDLHAKVHISEALVKSLKEAIEVKEGAEHESDALLKAKNAEISLLEGRLEKVSVELDAERKELGAQIDELRQAGQETIALYEERLSTADSRRYEMEDRITALEEQVKKNVVPLSPSAAAQHITSALEIDNETLREQVQHLQRKLFTMEDVLEDVRVASEKEEAGMRERIKRFKEKEESMRNELGEGRKAIEQVAKAEALAKSRTEEVEEALRESMLALENARAEIEVLRTDAEVVDLDVNDANDMPLKFPDVSRQAAVERARLMEEIQDLREELDHSRSAGQPNLEAASGDDAHWRSRFEHEHEDVLSLRRALNERSAEVETLRKRLNREMPMTVSPESSTSLSKHESEEIKGLKHIVQELQKEILTVAQRNKLLESENRLLISETDQLRQELKILEENVEQSLLRQEAALDTGGEHSPTASPDFQAKYEGELEQLRKRLADAEMKTARVTHDLNKEISELEALVESKDELEQEVERLQEKLSRSKKSRNSIEPGPEQRRASTVSTVMSSDDHLRSTSREDLCEICERPGHDIFTCDLLKGDAPAVSSRGTLAPRKSDTSERYCVDCEGYGHVASDCPHSLDVF</sequence>
<dbReference type="Gene3D" id="4.10.60.10">
    <property type="entry name" value="Zinc finger, CCHC-type"/>
    <property type="match status" value="1"/>
</dbReference>
<feature type="region of interest" description="Disordered" evidence="3">
    <location>
        <begin position="57"/>
        <end position="128"/>
    </location>
</feature>
<feature type="region of interest" description="Disordered" evidence="3">
    <location>
        <begin position="841"/>
        <end position="860"/>
    </location>
</feature>
<feature type="region of interest" description="Disordered" evidence="3">
    <location>
        <begin position="1046"/>
        <end position="1081"/>
    </location>
</feature>
<dbReference type="AlphaFoldDB" id="A0A0D0DI26"/>
<dbReference type="PROSITE" id="PS00845">
    <property type="entry name" value="CAP_GLY_1"/>
    <property type="match status" value="1"/>
</dbReference>
<feature type="region of interest" description="Disordered" evidence="3">
    <location>
        <begin position="323"/>
        <end position="354"/>
    </location>
</feature>
<organism evidence="6 7">
    <name type="scientific">Paxillus rubicundulus Ve08.2h10</name>
    <dbReference type="NCBI Taxonomy" id="930991"/>
    <lineage>
        <taxon>Eukaryota</taxon>
        <taxon>Fungi</taxon>
        <taxon>Dikarya</taxon>
        <taxon>Basidiomycota</taxon>
        <taxon>Agaricomycotina</taxon>
        <taxon>Agaricomycetes</taxon>
        <taxon>Agaricomycetidae</taxon>
        <taxon>Boletales</taxon>
        <taxon>Paxilineae</taxon>
        <taxon>Paxillaceae</taxon>
        <taxon>Paxillus</taxon>
    </lineage>
</organism>
<feature type="domain" description="CCHC-type" evidence="4">
    <location>
        <begin position="1132"/>
        <end position="1146"/>
    </location>
</feature>
<name>A0A0D0DI26_9AGAM</name>
<dbReference type="InterPro" id="IPR001878">
    <property type="entry name" value="Znf_CCHC"/>
</dbReference>
<feature type="compositionally biased region" description="Low complexity" evidence="3">
    <location>
        <begin position="324"/>
        <end position="335"/>
    </location>
</feature>
<dbReference type="PROSITE" id="PS50158">
    <property type="entry name" value="ZF_CCHC"/>
    <property type="match status" value="1"/>
</dbReference>
<dbReference type="PANTHER" id="PTHR32258">
    <property type="entry name" value="PROTEIN NETWORKED 4A"/>
    <property type="match status" value="1"/>
</dbReference>
<keyword evidence="1" id="KW-0479">Metal-binding</keyword>
<feature type="coiled-coil region" evidence="2">
    <location>
        <begin position="603"/>
        <end position="641"/>
    </location>
</feature>
<feature type="compositionally biased region" description="Low complexity" evidence="3">
    <location>
        <begin position="71"/>
        <end position="83"/>
    </location>
</feature>
<feature type="domain" description="CAP-Gly" evidence="5">
    <location>
        <begin position="157"/>
        <end position="202"/>
    </location>
</feature>
<accession>A0A0D0DI26</accession>
<feature type="region of interest" description="Disordered" evidence="3">
    <location>
        <begin position="391"/>
        <end position="416"/>
    </location>
</feature>
<dbReference type="PROSITE" id="PS50245">
    <property type="entry name" value="CAP_GLY_2"/>
    <property type="match status" value="1"/>
</dbReference>
<evidence type="ECO:0000313" key="7">
    <source>
        <dbReference type="Proteomes" id="UP000054538"/>
    </source>
</evidence>
<dbReference type="InterPro" id="IPR036859">
    <property type="entry name" value="CAP-Gly_dom_sf"/>
</dbReference>
<keyword evidence="7" id="KW-1185">Reference proteome</keyword>
<evidence type="ECO:0000259" key="5">
    <source>
        <dbReference type="PROSITE" id="PS50245"/>
    </source>
</evidence>
<dbReference type="OrthoDB" id="2130750at2759"/>
<keyword evidence="2" id="KW-0175">Coiled coil</keyword>
<dbReference type="HOGENOM" id="CLU_008637_0_0_1"/>
<feature type="compositionally biased region" description="Polar residues" evidence="3">
    <location>
        <begin position="405"/>
        <end position="416"/>
    </location>
</feature>
<dbReference type="Gene3D" id="2.30.30.190">
    <property type="entry name" value="CAP Gly-rich-like domain"/>
    <property type="match status" value="1"/>
</dbReference>
<dbReference type="STRING" id="930991.A0A0D0DI26"/>
<evidence type="ECO:0000256" key="2">
    <source>
        <dbReference type="SAM" id="Coils"/>
    </source>
</evidence>
<dbReference type="EMBL" id="KN825570">
    <property type="protein sequence ID" value="KIK85026.1"/>
    <property type="molecule type" value="Genomic_DNA"/>
</dbReference>
<gene>
    <name evidence="6" type="ORF">PAXRUDRAFT_35431</name>
</gene>